<organism evidence="2 3">
    <name type="scientific">Candidatus Campbellbacteria bacterium RIFCSPLOWO2_02_FULL_35_11</name>
    <dbReference type="NCBI Taxonomy" id="1797581"/>
    <lineage>
        <taxon>Bacteria</taxon>
        <taxon>Candidatus Campbelliibacteriota</taxon>
    </lineage>
</organism>
<dbReference type="EMBL" id="MFAD01000034">
    <property type="protein sequence ID" value="OGD69797.1"/>
    <property type="molecule type" value="Genomic_DNA"/>
</dbReference>
<evidence type="ECO:0000313" key="3">
    <source>
        <dbReference type="Proteomes" id="UP000186545"/>
    </source>
</evidence>
<accession>A0A1F5EQV8</accession>
<gene>
    <name evidence="2" type="ORF">A3I18_01625</name>
</gene>
<reference evidence="2 3" key="1">
    <citation type="journal article" date="2016" name="Nat. Commun.">
        <title>Thousands of microbial genomes shed light on interconnected biogeochemical processes in an aquifer system.</title>
        <authorList>
            <person name="Anantharaman K."/>
            <person name="Brown C.T."/>
            <person name="Hug L.A."/>
            <person name="Sharon I."/>
            <person name="Castelle C.J."/>
            <person name="Probst A.J."/>
            <person name="Thomas B.C."/>
            <person name="Singh A."/>
            <person name="Wilkins M.J."/>
            <person name="Karaoz U."/>
            <person name="Brodie E.L."/>
            <person name="Williams K.H."/>
            <person name="Hubbard S.S."/>
            <person name="Banfield J.F."/>
        </authorList>
    </citation>
    <scope>NUCLEOTIDE SEQUENCE [LARGE SCALE GENOMIC DNA]</scope>
</reference>
<evidence type="ECO:0000256" key="1">
    <source>
        <dbReference type="ARBA" id="ARBA00044777"/>
    </source>
</evidence>
<evidence type="ECO:0000313" key="2">
    <source>
        <dbReference type="EMBL" id="OGD69797.1"/>
    </source>
</evidence>
<sequence>MELGEEYVIKTDIFEGPLGLLLDLIEKRKLFINDISLSVVADDYIEYVRNRGDISIRESAEFVLIASALMLIKSRSLLPNLNLTLEEEHSIEDLEERLKIYKQIRDLSVHVDKMFGKNIIFSANRSKNIEPVFSPDKSITKDGVFASIVEALTKIPKKEIIPKGAVKKVISLEETIDSLTRRIKQQMRMSFSEFSGMGKAEKVNVVVSFLAVLELVKQGVVAVKQNSVFGEIDIENTDIGVPTY</sequence>
<dbReference type="Proteomes" id="UP000186545">
    <property type="component" value="Unassembled WGS sequence"/>
</dbReference>
<dbReference type="InterPro" id="IPR003768">
    <property type="entry name" value="ScpA"/>
</dbReference>
<dbReference type="PANTHER" id="PTHR33969">
    <property type="entry name" value="SEGREGATION AND CONDENSATION PROTEIN A"/>
    <property type="match status" value="1"/>
</dbReference>
<dbReference type="Pfam" id="PF02616">
    <property type="entry name" value="SMC_ScpA"/>
    <property type="match status" value="1"/>
</dbReference>
<dbReference type="Gene3D" id="1.10.10.580">
    <property type="entry name" value="Structural maintenance of chromosome 1. Chain E"/>
    <property type="match status" value="1"/>
</dbReference>
<name>A0A1F5EQV8_9BACT</name>
<dbReference type="Gene3D" id="6.10.250.2410">
    <property type="match status" value="1"/>
</dbReference>
<comment type="caution">
    <text evidence="2">The sequence shown here is derived from an EMBL/GenBank/DDBJ whole genome shotgun (WGS) entry which is preliminary data.</text>
</comment>
<dbReference type="InterPro" id="IPR023093">
    <property type="entry name" value="ScpA-like_C"/>
</dbReference>
<dbReference type="PANTHER" id="PTHR33969:SF2">
    <property type="entry name" value="SEGREGATION AND CONDENSATION PROTEIN A"/>
    <property type="match status" value="1"/>
</dbReference>
<proteinExistence type="predicted"/>
<dbReference type="AlphaFoldDB" id="A0A1F5EQV8"/>
<protein>
    <recommendedName>
        <fullName evidence="1">Segregation and condensation protein A</fullName>
    </recommendedName>
</protein>